<feature type="region of interest" description="Disordered" evidence="1">
    <location>
        <begin position="576"/>
        <end position="646"/>
    </location>
</feature>
<sequence>MSRLCHVTSNCRPRLDYVEEVDEEADTWAEIGLENVTLRQTQMTSDFNTPRIDSYRFSMANLEESQDVDLDAILGELSALESQYDQEISGARNSKRTSMPLANGTGMSHSRSCSDGQRMKLDAVDDHSAKHDGVGRTESPDNDSAFSDNVSMLSSESSASSGGSSGASKTSSGLGIDSHSQNETANRAKAEKIRIALEKMKLASVKKLFIKAFTSDGSTKSLLVDEKMTCGYVTRLLADKNHVTMEPKWAIVEQIPDLYMERVYEDHELLVDNLMMWTRDSKNKIMFHERADKYQLFLSPENFLLSSTDLICDYDDHSRAMLLEEFFSASSHSVPELSGPLYLKSDSKKGWKKFHFVLRASGLYYYPKEKSKSSKDLVCLTSFDINEVYYGVGWKKKFKSPTDFCFAIKHPRLQQPKSTKYVKYLCAEDDLTLQKWVVGIRIAKYGRQLLENYRSLLDDLAQEDLDLLAHARSCSVASIAQTSQPITPDGYMPSFDLSHEYNDLQDGTLKRRDSVNSRGGESRASSSSSSGCLSDGTSCTEQGFECDFPSGTIKRKPSMNPKLPLTSMTRQLKEVGETVDATDSGSGTLTRNRTGSESEEGKLSRSGTLTRSTVARQSWRRSQTSDDSGSSSGTLKRRRSLKRDRKTNDTLDNRLITLETPKSHNEDFLLDNRLTLDEVSRSLTEAMNNLLTQTESIRRDESSEFEEALERNLENISDNASSFGDDEEKFQNNELDDVLPPPAEMFESTLSLDDLPPPPSQSELPIYDNSELSCSSLSLASLPPFPAPPQDSSPKSDLSSPVSSGGATPVNTFSPDVTPTNRSPALSPPAVTSPKVPPKPFRQNVVIKNAVNGTGPATPYYSQINQTNSPVSPRKTAPKKITFNFEPEEIPISPKKPPPPKRSESTRLTTSPKKIASKESTLTPPPKDFLKDLQRVMRKKWQVAQKCKLDTSTTPHEVLGFRDPPPPIPDYKETNVSNWVKEHYGNAENNLYENVYLAGCEQGSPSQRPNVRAPPQNAFKSHLTKIDENSIYYGQSPEFPPSPVVVASKKRPPPPPPKRSETTQLTTTRLH</sequence>
<feature type="region of interest" description="Disordered" evidence="1">
    <location>
        <begin position="84"/>
        <end position="187"/>
    </location>
</feature>
<dbReference type="PROSITE" id="PS50003">
    <property type="entry name" value="PH_DOMAIN"/>
    <property type="match status" value="1"/>
</dbReference>
<dbReference type="AlphaFoldDB" id="A0AAW2I608"/>
<dbReference type="Pfam" id="PF21989">
    <property type="entry name" value="RA_2"/>
    <property type="match status" value="1"/>
</dbReference>
<comment type="caution">
    <text evidence="4">The sequence shown here is derived from an EMBL/GenBank/DDBJ whole genome shotgun (WGS) entry which is preliminary data.</text>
</comment>
<dbReference type="EMBL" id="JARGDH010000002">
    <property type="protein sequence ID" value="KAL0277132.1"/>
    <property type="molecule type" value="Genomic_DNA"/>
</dbReference>
<feature type="compositionally biased region" description="Basic and acidic residues" evidence="1">
    <location>
        <begin position="506"/>
        <end position="515"/>
    </location>
</feature>
<dbReference type="Gene3D" id="2.30.29.30">
    <property type="entry name" value="Pleckstrin-homology domain (PH domain)/Phosphotyrosine-binding domain (PTB)"/>
    <property type="match status" value="1"/>
</dbReference>
<dbReference type="Gene3D" id="3.10.20.90">
    <property type="entry name" value="Phosphatidylinositol 3-kinase Catalytic Subunit, Chain A, domain 1"/>
    <property type="match status" value="1"/>
</dbReference>
<evidence type="ECO:0000259" key="2">
    <source>
        <dbReference type="PROSITE" id="PS50003"/>
    </source>
</evidence>
<evidence type="ECO:0000259" key="3">
    <source>
        <dbReference type="PROSITE" id="PS50200"/>
    </source>
</evidence>
<name>A0AAW2I608_9NEOP</name>
<feature type="compositionally biased region" description="Low complexity" evidence="1">
    <location>
        <begin position="517"/>
        <end position="534"/>
    </location>
</feature>
<feature type="compositionally biased region" description="Basic and acidic residues" evidence="1">
    <location>
        <begin position="594"/>
        <end position="603"/>
    </location>
</feature>
<dbReference type="InterPro" id="IPR039665">
    <property type="entry name" value="PH_APBB1IP"/>
</dbReference>
<gene>
    <name evidence="4" type="ORF">PYX00_004519</name>
</gene>
<feature type="compositionally biased region" description="Polar residues" evidence="1">
    <location>
        <begin position="581"/>
        <end position="593"/>
    </location>
</feature>
<dbReference type="CDD" id="cd01259">
    <property type="entry name" value="PH_APBB1IP"/>
    <property type="match status" value="1"/>
</dbReference>
<dbReference type="InterPro" id="IPR029071">
    <property type="entry name" value="Ubiquitin-like_domsf"/>
</dbReference>
<dbReference type="PROSITE" id="PS50200">
    <property type="entry name" value="RA"/>
    <property type="match status" value="1"/>
</dbReference>
<dbReference type="CDD" id="cd16138">
    <property type="entry name" value="RA_MRL_MIG10"/>
    <property type="match status" value="1"/>
</dbReference>
<feature type="domain" description="Ras-associating" evidence="3">
    <location>
        <begin position="206"/>
        <end position="292"/>
    </location>
</feature>
<feature type="region of interest" description="Disordered" evidence="1">
    <location>
        <begin position="748"/>
        <end position="767"/>
    </location>
</feature>
<feature type="region of interest" description="Disordered" evidence="1">
    <location>
        <begin position="780"/>
        <end position="929"/>
    </location>
</feature>
<feature type="compositionally biased region" description="Polar residues" evidence="1">
    <location>
        <begin position="906"/>
        <end position="922"/>
    </location>
</feature>
<feature type="compositionally biased region" description="Low complexity" evidence="1">
    <location>
        <begin position="625"/>
        <end position="634"/>
    </location>
</feature>
<dbReference type="GO" id="GO:0071944">
    <property type="term" value="C:cell periphery"/>
    <property type="evidence" value="ECO:0007669"/>
    <property type="project" value="UniProtKB-ARBA"/>
</dbReference>
<feature type="compositionally biased region" description="Polar residues" evidence="1">
    <location>
        <begin position="805"/>
        <end position="824"/>
    </location>
</feature>
<dbReference type="Pfam" id="PF00169">
    <property type="entry name" value="PH"/>
    <property type="match status" value="1"/>
</dbReference>
<dbReference type="GO" id="GO:0007165">
    <property type="term" value="P:signal transduction"/>
    <property type="evidence" value="ECO:0007669"/>
    <property type="project" value="InterPro"/>
</dbReference>
<feature type="compositionally biased region" description="Low complexity" evidence="1">
    <location>
        <begin position="151"/>
        <end position="175"/>
    </location>
</feature>
<dbReference type="PANTHER" id="PTHR11243">
    <property type="entry name" value="GROWTH FACTOR RECEPTOR-BOUND PROTEIN"/>
    <property type="match status" value="1"/>
</dbReference>
<dbReference type="SMART" id="SM00314">
    <property type="entry name" value="RA"/>
    <property type="match status" value="1"/>
</dbReference>
<dbReference type="PANTHER" id="PTHR11243:SF23">
    <property type="entry name" value="LD06925P"/>
    <property type="match status" value="1"/>
</dbReference>
<feature type="compositionally biased region" description="Polar residues" evidence="1">
    <location>
        <begin position="860"/>
        <end position="871"/>
    </location>
</feature>
<dbReference type="InterPro" id="IPR011993">
    <property type="entry name" value="PH-like_dom_sf"/>
</dbReference>
<dbReference type="GO" id="GO:0048699">
    <property type="term" value="P:generation of neurons"/>
    <property type="evidence" value="ECO:0007669"/>
    <property type="project" value="UniProtKB-ARBA"/>
</dbReference>
<feature type="compositionally biased region" description="Polar residues" evidence="1">
    <location>
        <begin position="1062"/>
        <end position="1071"/>
    </location>
</feature>
<feature type="compositionally biased region" description="Low complexity" evidence="1">
    <location>
        <begin position="792"/>
        <end position="804"/>
    </location>
</feature>
<reference evidence="4" key="1">
    <citation type="journal article" date="2024" name="Gigascience">
        <title>Chromosome-level genome of the poultry shaft louse Menopon gallinae provides insight into the host-switching and adaptive evolution of parasitic lice.</title>
        <authorList>
            <person name="Xu Y."/>
            <person name="Ma L."/>
            <person name="Liu S."/>
            <person name="Liang Y."/>
            <person name="Liu Q."/>
            <person name="He Z."/>
            <person name="Tian L."/>
            <person name="Duan Y."/>
            <person name="Cai W."/>
            <person name="Li H."/>
            <person name="Song F."/>
        </authorList>
    </citation>
    <scope>NUCLEOTIDE SEQUENCE</scope>
    <source>
        <strain evidence="4">Cailab_2023a</strain>
    </source>
</reference>
<protein>
    <submittedName>
        <fullName evidence="4">Uncharacterized protein</fullName>
    </submittedName>
</protein>
<evidence type="ECO:0000313" key="4">
    <source>
        <dbReference type="EMBL" id="KAL0277132.1"/>
    </source>
</evidence>
<dbReference type="SMART" id="SM00233">
    <property type="entry name" value="PH"/>
    <property type="match status" value="1"/>
</dbReference>
<feature type="compositionally biased region" description="Basic residues" evidence="1">
    <location>
        <begin position="635"/>
        <end position="645"/>
    </location>
</feature>
<dbReference type="InterPro" id="IPR001849">
    <property type="entry name" value="PH_domain"/>
</dbReference>
<feature type="domain" description="PH" evidence="2">
    <location>
        <begin position="334"/>
        <end position="445"/>
    </location>
</feature>
<feature type="region of interest" description="Disordered" evidence="1">
    <location>
        <begin position="506"/>
        <end position="534"/>
    </location>
</feature>
<proteinExistence type="predicted"/>
<dbReference type="InterPro" id="IPR000159">
    <property type="entry name" value="RA_dom"/>
</dbReference>
<accession>A0AAW2I608</accession>
<dbReference type="SUPFAM" id="SSF54236">
    <property type="entry name" value="Ubiquitin-like"/>
    <property type="match status" value="1"/>
</dbReference>
<feature type="compositionally biased region" description="Basic and acidic residues" evidence="1">
    <location>
        <begin position="117"/>
        <end position="139"/>
    </location>
</feature>
<feature type="compositionally biased region" description="Polar residues" evidence="1">
    <location>
        <begin position="105"/>
        <end position="115"/>
    </location>
</feature>
<organism evidence="4">
    <name type="scientific">Menopon gallinae</name>
    <name type="common">poultry shaft louse</name>
    <dbReference type="NCBI Taxonomy" id="328185"/>
    <lineage>
        <taxon>Eukaryota</taxon>
        <taxon>Metazoa</taxon>
        <taxon>Ecdysozoa</taxon>
        <taxon>Arthropoda</taxon>
        <taxon>Hexapoda</taxon>
        <taxon>Insecta</taxon>
        <taxon>Pterygota</taxon>
        <taxon>Neoptera</taxon>
        <taxon>Paraneoptera</taxon>
        <taxon>Psocodea</taxon>
        <taxon>Troctomorpha</taxon>
        <taxon>Phthiraptera</taxon>
        <taxon>Amblycera</taxon>
        <taxon>Menoponidae</taxon>
        <taxon>Menopon</taxon>
    </lineage>
</organism>
<feature type="region of interest" description="Disordered" evidence="1">
    <location>
        <begin position="1003"/>
        <end position="1071"/>
    </location>
</feature>
<dbReference type="SUPFAM" id="SSF50729">
    <property type="entry name" value="PH domain-like"/>
    <property type="match status" value="1"/>
</dbReference>
<evidence type="ECO:0000256" key="1">
    <source>
        <dbReference type="SAM" id="MobiDB-lite"/>
    </source>
</evidence>
<dbReference type="InterPro" id="IPR039664">
    <property type="entry name" value="GRB/APBB1IP"/>
</dbReference>
<feature type="compositionally biased region" description="Polar residues" evidence="1">
    <location>
        <begin position="605"/>
        <end position="622"/>
    </location>
</feature>